<evidence type="ECO:0000256" key="1">
    <source>
        <dbReference type="ARBA" id="ARBA00022490"/>
    </source>
</evidence>
<dbReference type="AlphaFoldDB" id="A0A7V8T089"/>
<evidence type="ECO:0000313" key="5">
    <source>
        <dbReference type="Proteomes" id="UP000567293"/>
    </source>
</evidence>
<evidence type="ECO:0000313" key="4">
    <source>
        <dbReference type="EMBL" id="MBA0088903.1"/>
    </source>
</evidence>
<keyword evidence="5" id="KW-1185">Reference proteome</keyword>
<dbReference type="Gene3D" id="3.90.1670.10">
    <property type="entry name" value="FdhE-like domain"/>
    <property type="match status" value="1"/>
</dbReference>
<sequence length="276" mass="30941">MKGAPAVSDEYDARIRRAESLRSRHSAATEVLEFYKHVVSFQKLLRADMARANQEKSRGVPLAGLRDELDLTALLPHFRGYLCVVESHAPPALAESARQFALLQSESWIASLEAYWQHAGIHDQQIGAFAQFLPRAFLEPFAESRASLLSRAPQLTTPRLCPLCGSRPLLGVLRQEGDGGRRFLLCSFCLQEWAFRRILCPTCGEEAEDRLPVYIARDTPHVRVEACDTCKFYLRTIDLTKDGNAIPLVDDLAAIPHTLWANQQGYTRLQPNLLGT</sequence>
<organism evidence="4 5">
    <name type="scientific">Candidatus Acidiferrum panamense</name>
    <dbReference type="NCBI Taxonomy" id="2741543"/>
    <lineage>
        <taxon>Bacteria</taxon>
        <taxon>Pseudomonadati</taxon>
        <taxon>Acidobacteriota</taxon>
        <taxon>Terriglobia</taxon>
        <taxon>Candidatus Acidiferrales</taxon>
        <taxon>Candidatus Acidiferrum</taxon>
    </lineage>
</organism>
<dbReference type="CDD" id="cd16341">
    <property type="entry name" value="FdhE"/>
    <property type="match status" value="1"/>
</dbReference>
<reference evidence="4" key="1">
    <citation type="submission" date="2020-06" db="EMBL/GenBank/DDBJ databases">
        <title>Legume-microbial interactions unlock mineral nutrients during tropical forest succession.</title>
        <authorList>
            <person name="Epihov D.Z."/>
        </authorList>
    </citation>
    <scope>NUCLEOTIDE SEQUENCE [LARGE SCALE GENOMIC DNA]</scope>
    <source>
        <strain evidence="4">Pan2503</strain>
    </source>
</reference>
<name>A0A7V8T089_9BACT</name>
<gene>
    <name evidence="4" type="ORF">HRJ53_28275</name>
</gene>
<dbReference type="InterPro" id="IPR024064">
    <property type="entry name" value="FdhE-like_sf"/>
</dbReference>
<comment type="caution">
    <text evidence="4">The sequence shown here is derived from an EMBL/GenBank/DDBJ whole genome shotgun (WGS) entry which is preliminary data.</text>
</comment>
<proteinExistence type="predicted"/>
<dbReference type="InterPro" id="IPR056797">
    <property type="entry name" value="FdhE_central"/>
</dbReference>
<keyword evidence="1" id="KW-0963">Cytoplasm</keyword>
<dbReference type="SUPFAM" id="SSF144020">
    <property type="entry name" value="FdhE-like"/>
    <property type="match status" value="1"/>
</dbReference>
<accession>A0A7V8T089</accession>
<evidence type="ECO:0000259" key="2">
    <source>
        <dbReference type="Pfam" id="PF24859"/>
    </source>
</evidence>
<dbReference type="EMBL" id="JACDQQ010002740">
    <property type="protein sequence ID" value="MBA0088903.1"/>
    <property type="molecule type" value="Genomic_DNA"/>
</dbReference>
<dbReference type="GO" id="GO:0051604">
    <property type="term" value="P:protein maturation"/>
    <property type="evidence" value="ECO:0007669"/>
    <property type="project" value="TreeGrafter"/>
</dbReference>
<dbReference type="GO" id="GO:0005829">
    <property type="term" value="C:cytosol"/>
    <property type="evidence" value="ECO:0007669"/>
    <property type="project" value="TreeGrafter"/>
</dbReference>
<feature type="domain" description="FdhE central" evidence="2">
    <location>
        <begin position="160"/>
        <end position="197"/>
    </location>
</feature>
<dbReference type="PANTHER" id="PTHR37689:SF1">
    <property type="entry name" value="PROTEIN FDHE"/>
    <property type="match status" value="1"/>
</dbReference>
<dbReference type="Proteomes" id="UP000567293">
    <property type="component" value="Unassembled WGS sequence"/>
</dbReference>
<dbReference type="PANTHER" id="PTHR37689">
    <property type="entry name" value="PROTEIN FDHE"/>
    <property type="match status" value="1"/>
</dbReference>
<dbReference type="InterPro" id="IPR056796">
    <property type="entry name" value="FdhE_C"/>
</dbReference>
<protein>
    <submittedName>
        <fullName evidence="4">Formate dehydrogenase accessory protein FdhE</fullName>
    </submittedName>
</protein>
<evidence type="ECO:0000259" key="3">
    <source>
        <dbReference type="Pfam" id="PF24860"/>
    </source>
</evidence>
<dbReference type="Pfam" id="PF24859">
    <property type="entry name" value="FdhE_central"/>
    <property type="match status" value="1"/>
</dbReference>
<dbReference type="GO" id="GO:0008199">
    <property type="term" value="F:ferric iron binding"/>
    <property type="evidence" value="ECO:0007669"/>
    <property type="project" value="TreeGrafter"/>
</dbReference>
<dbReference type="Pfam" id="PF24860">
    <property type="entry name" value="FdhE_C"/>
    <property type="match status" value="1"/>
</dbReference>
<feature type="domain" description="FdhE C-terminal" evidence="3">
    <location>
        <begin position="218"/>
        <end position="274"/>
    </location>
</feature>
<dbReference type="InterPro" id="IPR006452">
    <property type="entry name" value="Formate_DH_accessory"/>
</dbReference>